<dbReference type="SUPFAM" id="SSF51735">
    <property type="entry name" value="NAD(P)-binding Rossmann-fold domains"/>
    <property type="match status" value="1"/>
</dbReference>
<dbReference type="PANTHER" id="PTHR43685">
    <property type="entry name" value="GLYCOSYLTRANSFERASE"/>
    <property type="match status" value="1"/>
</dbReference>
<dbReference type="InterPro" id="IPR036291">
    <property type="entry name" value="NAD(P)-bd_dom_sf"/>
</dbReference>
<dbReference type="Gene3D" id="3.40.50.720">
    <property type="entry name" value="NAD(P)-binding Rossmann-like Domain"/>
    <property type="match status" value="1"/>
</dbReference>
<dbReference type="HOGENOM" id="CLU_025996_0_7_7"/>
<dbReference type="InterPro" id="IPR001173">
    <property type="entry name" value="Glyco_trans_2-like"/>
</dbReference>
<evidence type="ECO:0000256" key="3">
    <source>
        <dbReference type="ARBA" id="ARBA00022679"/>
    </source>
</evidence>
<dbReference type="Pfam" id="PF02629">
    <property type="entry name" value="CoA_binding"/>
    <property type="match status" value="1"/>
</dbReference>
<dbReference type="Pfam" id="PF00535">
    <property type="entry name" value="Glycos_transf_2"/>
    <property type="match status" value="1"/>
</dbReference>
<evidence type="ECO:0000259" key="5">
    <source>
        <dbReference type="Pfam" id="PF02629"/>
    </source>
</evidence>
<keyword evidence="2" id="KW-0328">Glycosyltransferase</keyword>
<accession>D0LNS3</accession>
<protein>
    <submittedName>
        <fullName evidence="6">Glycosyl transferase family 2</fullName>
    </submittedName>
</protein>
<evidence type="ECO:0000313" key="6">
    <source>
        <dbReference type="EMBL" id="ACY16978.1"/>
    </source>
</evidence>
<dbReference type="STRING" id="502025.Hoch_4485"/>
<dbReference type="InterPro" id="IPR050834">
    <property type="entry name" value="Glycosyltransf_2"/>
</dbReference>
<reference evidence="6 7" key="1">
    <citation type="journal article" date="2010" name="Stand. Genomic Sci.">
        <title>Complete genome sequence of Haliangium ochraceum type strain (SMP-2).</title>
        <authorList>
            <consortium name="US DOE Joint Genome Institute (JGI-PGF)"/>
            <person name="Ivanova N."/>
            <person name="Daum C."/>
            <person name="Lang E."/>
            <person name="Abt B."/>
            <person name="Kopitz M."/>
            <person name="Saunders E."/>
            <person name="Lapidus A."/>
            <person name="Lucas S."/>
            <person name="Glavina Del Rio T."/>
            <person name="Nolan M."/>
            <person name="Tice H."/>
            <person name="Copeland A."/>
            <person name="Cheng J.F."/>
            <person name="Chen F."/>
            <person name="Bruce D."/>
            <person name="Goodwin L."/>
            <person name="Pitluck S."/>
            <person name="Mavromatis K."/>
            <person name="Pati A."/>
            <person name="Mikhailova N."/>
            <person name="Chen A."/>
            <person name="Palaniappan K."/>
            <person name="Land M."/>
            <person name="Hauser L."/>
            <person name="Chang Y.J."/>
            <person name="Jeffries C.D."/>
            <person name="Detter J.C."/>
            <person name="Brettin T."/>
            <person name="Rohde M."/>
            <person name="Goker M."/>
            <person name="Bristow J."/>
            <person name="Markowitz V."/>
            <person name="Eisen J.A."/>
            <person name="Hugenholtz P."/>
            <person name="Kyrpides N.C."/>
            <person name="Klenk H.P."/>
        </authorList>
    </citation>
    <scope>NUCLEOTIDE SEQUENCE [LARGE SCALE GENOMIC DNA]</scope>
    <source>
        <strain evidence="7">DSM 14365 / CIP 107738 / JCM 11303 / AJ 13395 / SMP-2</strain>
    </source>
</reference>
<dbReference type="InterPro" id="IPR029044">
    <property type="entry name" value="Nucleotide-diphossugar_trans"/>
</dbReference>
<sequence>MVMTPEISVLLPYRQCADTIEEAVDSILAQRGVALELIAIDDGSDDDGPARVAALAARHRQIATLASGGVGIVGALHAGWRAARGALIGRMDGDDLCAPERFAAQRELLAAEPALGAVGTRVRGFPDAALGQGMRRYIAWQNGIVSPAAHARAIFVEAPLCHPSVLLRRSALDAVGGWRETGGPEDYDLWLRLDAAGWAMAKVPELLFAWRHRAGRSTFSDPRYARERFVEAKAPHLARRLRTMARPFAVWGAGPTGKRLARALEGCALRASRFIDIDPRKIGRTARGAPVQAPAVLERGAETVVVAVGARGARDEIRARLDADGWREGDDYLCAA</sequence>
<comment type="similarity">
    <text evidence="1">Belongs to the glycosyltransferase 2 family.</text>
</comment>
<evidence type="ECO:0000256" key="1">
    <source>
        <dbReference type="ARBA" id="ARBA00006739"/>
    </source>
</evidence>
<dbReference type="KEGG" id="hoh:Hoch_4485"/>
<dbReference type="InterPro" id="IPR003781">
    <property type="entry name" value="CoA-bd"/>
</dbReference>
<keyword evidence="7" id="KW-1185">Reference proteome</keyword>
<dbReference type="PANTHER" id="PTHR43685:SF5">
    <property type="entry name" value="GLYCOSYLTRANSFERASE EPSE-RELATED"/>
    <property type="match status" value="1"/>
</dbReference>
<keyword evidence="3 6" id="KW-0808">Transferase</keyword>
<dbReference type="GO" id="GO:0016757">
    <property type="term" value="F:glycosyltransferase activity"/>
    <property type="evidence" value="ECO:0007669"/>
    <property type="project" value="UniProtKB-KW"/>
</dbReference>
<feature type="domain" description="CoA-binding" evidence="5">
    <location>
        <begin position="249"/>
        <end position="323"/>
    </location>
</feature>
<evidence type="ECO:0000313" key="7">
    <source>
        <dbReference type="Proteomes" id="UP000001880"/>
    </source>
</evidence>
<organism evidence="6 7">
    <name type="scientific">Haliangium ochraceum (strain DSM 14365 / JCM 11303 / SMP-2)</name>
    <dbReference type="NCBI Taxonomy" id="502025"/>
    <lineage>
        <taxon>Bacteria</taxon>
        <taxon>Pseudomonadati</taxon>
        <taxon>Myxococcota</taxon>
        <taxon>Polyangia</taxon>
        <taxon>Haliangiales</taxon>
        <taxon>Kofleriaceae</taxon>
        <taxon>Haliangium</taxon>
    </lineage>
</organism>
<dbReference type="RefSeq" id="WP_012829576.1">
    <property type="nucleotide sequence ID" value="NC_013440.1"/>
</dbReference>
<feature type="domain" description="Glycosyltransferase 2-like" evidence="4">
    <location>
        <begin position="8"/>
        <end position="174"/>
    </location>
</feature>
<evidence type="ECO:0000259" key="4">
    <source>
        <dbReference type="Pfam" id="PF00535"/>
    </source>
</evidence>
<name>D0LNS3_HALO1</name>
<evidence type="ECO:0000256" key="2">
    <source>
        <dbReference type="ARBA" id="ARBA00022676"/>
    </source>
</evidence>
<dbReference type="eggNOG" id="COG1086">
    <property type="taxonomic scope" value="Bacteria"/>
</dbReference>
<dbReference type="CAZy" id="GT2">
    <property type="family name" value="Glycosyltransferase Family 2"/>
</dbReference>
<dbReference type="Gene3D" id="3.90.550.10">
    <property type="entry name" value="Spore Coat Polysaccharide Biosynthesis Protein SpsA, Chain A"/>
    <property type="match status" value="1"/>
</dbReference>
<dbReference type="Proteomes" id="UP000001880">
    <property type="component" value="Chromosome"/>
</dbReference>
<dbReference type="EMBL" id="CP001804">
    <property type="protein sequence ID" value="ACY16978.1"/>
    <property type="molecule type" value="Genomic_DNA"/>
</dbReference>
<proteinExistence type="inferred from homology"/>
<dbReference type="SUPFAM" id="SSF53448">
    <property type="entry name" value="Nucleotide-diphospho-sugar transferases"/>
    <property type="match status" value="1"/>
</dbReference>
<gene>
    <name evidence="6" type="ordered locus">Hoch_4485</name>
</gene>
<dbReference type="AlphaFoldDB" id="D0LNS3"/>
<dbReference type="eggNOG" id="COG1215">
    <property type="taxonomic scope" value="Bacteria"/>
</dbReference>